<evidence type="ECO:0000256" key="3">
    <source>
        <dbReference type="ARBA" id="ARBA00022475"/>
    </source>
</evidence>
<evidence type="ECO:0000256" key="4">
    <source>
        <dbReference type="ARBA" id="ARBA00022516"/>
    </source>
</evidence>
<keyword evidence="7 17" id="KW-0547">Nucleotide-binding</keyword>
<reference evidence="20" key="2">
    <citation type="journal article" date="2021" name="PeerJ">
        <title>Extensive microbial diversity within the chicken gut microbiome revealed by metagenomics and culture.</title>
        <authorList>
            <person name="Gilroy R."/>
            <person name="Ravi A."/>
            <person name="Getino M."/>
            <person name="Pursley I."/>
            <person name="Horton D.L."/>
            <person name="Alikhan N.F."/>
            <person name="Baker D."/>
            <person name="Gharbi K."/>
            <person name="Hall N."/>
            <person name="Watson M."/>
            <person name="Adriaenssens E.M."/>
            <person name="Foster-Nyarko E."/>
            <person name="Jarju S."/>
            <person name="Secka A."/>
            <person name="Antonio M."/>
            <person name="Oren A."/>
            <person name="Chaudhuri R.R."/>
            <person name="La Ragione R."/>
            <person name="Hildebrand F."/>
            <person name="Pallen M.J."/>
        </authorList>
    </citation>
    <scope>NUCLEOTIDE SEQUENCE</scope>
    <source>
        <strain evidence="20">CHK152-2871</strain>
    </source>
</reference>
<evidence type="ECO:0000256" key="9">
    <source>
        <dbReference type="ARBA" id="ARBA00022840"/>
    </source>
</evidence>
<keyword evidence="3" id="KW-1003">Cell membrane</keyword>
<comment type="caution">
    <text evidence="20">The sequence shown here is derived from an EMBL/GenBank/DDBJ whole genome shotgun (WGS) entry which is preliminary data.</text>
</comment>
<dbReference type="GO" id="GO:0008654">
    <property type="term" value="P:phospholipid biosynthetic process"/>
    <property type="evidence" value="ECO:0007669"/>
    <property type="project" value="UniProtKB-KW"/>
</dbReference>
<dbReference type="Pfam" id="PF01219">
    <property type="entry name" value="DAGK_prokar"/>
    <property type="match status" value="1"/>
</dbReference>
<dbReference type="GO" id="GO:0046872">
    <property type="term" value="F:metal ion binding"/>
    <property type="evidence" value="ECO:0007669"/>
    <property type="project" value="UniProtKB-KW"/>
</dbReference>
<dbReference type="PANTHER" id="PTHR34299:SF1">
    <property type="entry name" value="DIACYLGLYCEROL KINASE"/>
    <property type="match status" value="1"/>
</dbReference>
<keyword evidence="13" id="KW-0594">Phospholipid biosynthesis</keyword>
<feature type="transmembrane region" description="Helical" evidence="19">
    <location>
        <begin position="34"/>
        <end position="60"/>
    </location>
</feature>
<evidence type="ECO:0000256" key="14">
    <source>
        <dbReference type="ARBA" id="ARBA00023264"/>
    </source>
</evidence>
<evidence type="ECO:0000313" key="21">
    <source>
        <dbReference type="Proteomes" id="UP000886865"/>
    </source>
</evidence>
<feature type="binding site" evidence="17">
    <location>
        <begin position="94"/>
        <end position="95"/>
    </location>
    <ligand>
        <name>ATP</name>
        <dbReference type="ChEBI" id="CHEBI:30616"/>
    </ligand>
</feature>
<feature type="binding site" evidence="18">
    <location>
        <position position="75"/>
    </location>
    <ligand>
        <name>a divalent metal cation</name>
        <dbReference type="ChEBI" id="CHEBI:60240"/>
    </ligand>
</feature>
<dbReference type="InterPro" id="IPR000829">
    <property type="entry name" value="DAGK"/>
</dbReference>
<protein>
    <submittedName>
        <fullName evidence="20">Diacylglycerol kinase family protein</fullName>
    </submittedName>
</protein>
<sequence length="130" mass="14908">MKKFQSRSFMRSALFALNGLRLAFKSERNFRKHIVIAFFILSVALFLQVSTVEFCLLIFANSQVLVCELFNSVFEFIVDAYYKGRWAKLAKLAKDIAAGAVLFSAIISVLIASIIFAQRFYELYCNNFSF</sequence>
<dbReference type="Gene3D" id="1.10.287.3610">
    <property type="match status" value="1"/>
</dbReference>
<keyword evidence="11" id="KW-0443">Lipid metabolism</keyword>
<feature type="transmembrane region" description="Helical" evidence="19">
    <location>
        <begin position="96"/>
        <end position="117"/>
    </location>
</feature>
<reference evidence="20" key="1">
    <citation type="submission" date="2020-10" db="EMBL/GenBank/DDBJ databases">
        <authorList>
            <person name="Gilroy R."/>
        </authorList>
    </citation>
    <scope>NUCLEOTIDE SEQUENCE</scope>
    <source>
        <strain evidence="20">CHK152-2871</strain>
    </source>
</reference>
<evidence type="ECO:0000313" key="20">
    <source>
        <dbReference type="EMBL" id="HIS73749.1"/>
    </source>
</evidence>
<feature type="binding site" evidence="16">
    <location>
        <position position="68"/>
    </location>
    <ligand>
        <name>substrate</name>
    </ligand>
</feature>
<evidence type="ECO:0000256" key="15">
    <source>
        <dbReference type="PIRSR" id="PIRSR600829-1"/>
    </source>
</evidence>
<evidence type="ECO:0000256" key="17">
    <source>
        <dbReference type="PIRSR" id="PIRSR600829-3"/>
    </source>
</evidence>
<evidence type="ECO:0000256" key="7">
    <source>
        <dbReference type="ARBA" id="ARBA00022741"/>
    </source>
</evidence>
<comment type="similarity">
    <text evidence="2">Belongs to the bacterial diacylglycerol kinase family.</text>
</comment>
<evidence type="ECO:0000256" key="16">
    <source>
        <dbReference type="PIRSR" id="PIRSR600829-2"/>
    </source>
</evidence>
<dbReference type="GO" id="GO:0005524">
    <property type="term" value="F:ATP binding"/>
    <property type="evidence" value="ECO:0007669"/>
    <property type="project" value="UniProtKB-KW"/>
</dbReference>
<dbReference type="Proteomes" id="UP000886865">
    <property type="component" value="Unassembled WGS sequence"/>
</dbReference>
<evidence type="ECO:0000256" key="8">
    <source>
        <dbReference type="ARBA" id="ARBA00022777"/>
    </source>
</evidence>
<keyword evidence="4" id="KW-0444">Lipid biosynthesis</keyword>
<comment type="subcellular location">
    <subcellularLocation>
        <location evidence="1">Cell membrane</location>
        <topology evidence="1">Multi-pass membrane protein</topology>
    </subcellularLocation>
</comment>
<evidence type="ECO:0000256" key="10">
    <source>
        <dbReference type="ARBA" id="ARBA00022989"/>
    </source>
</evidence>
<dbReference type="AlphaFoldDB" id="A0A9D1JWT4"/>
<evidence type="ECO:0000256" key="2">
    <source>
        <dbReference type="ARBA" id="ARBA00005967"/>
    </source>
</evidence>
<name>A0A9D1JWT4_9BACT</name>
<evidence type="ECO:0000256" key="5">
    <source>
        <dbReference type="ARBA" id="ARBA00022679"/>
    </source>
</evidence>
<evidence type="ECO:0000256" key="6">
    <source>
        <dbReference type="ARBA" id="ARBA00022692"/>
    </source>
</evidence>
<dbReference type="CDD" id="cd14265">
    <property type="entry name" value="UDPK_IM_like"/>
    <property type="match status" value="1"/>
</dbReference>
<feature type="binding site" evidence="17">
    <location>
        <position position="75"/>
    </location>
    <ligand>
        <name>ATP</name>
        <dbReference type="ChEBI" id="CHEBI:30616"/>
    </ligand>
</feature>
<keyword evidence="6 19" id="KW-0812">Transmembrane</keyword>
<evidence type="ECO:0000256" key="12">
    <source>
        <dbReference type="ARBA" id="ARBA00023136"/>
    </source>
</evidence>
<gene>
    <name evidence="20" type="ORF">IAA86_01855</name>
</gene>
<proteinExistence type="inferred from homology"/>
<feature type="binding site" evidence="18">
    <location>
        <position position="27"/>
    </location>
    <ligand>
        <name>a divalent metal cation</name>
        <dbReference type="ChEBI" id="CHEBI:60240"/>
    </ligand>
</feature>
<dbReference type="InterPro" id="IPR033717">
    <property type="entry name" value="UDPK"/>
</dbReference>
<keyword evidence="9 17" id="KW-0067">ATP-binding</keyword>
<keyword evidence="18" id="KW-0460">Magnesium</keyword>
<dbReference type="EMBL" id="DVJQ01000017">
    <property type="protein sequence ID" value="HIS73749.1"/>
    <property type="molecule type" value="Genomic_DNA"/>
</dbReference>
<keyword evidence="5" id="KW-0808">Transferase</keyword>
<feature type="active site" description="Proton acceptor" evidence="15">
    <location>
        <position position="68"/>
    </location>
</feature>
<dbReference type="PANTHER" id="PTHR34299">
    <property type="entry name" value="DIACYLGLYCEROL KINASE"/>
    <property type="match status" value="1"/>
</dbReference>
<dbReference type="GO" id="GO:0005886">
    <property type="term" value="C:plasma membrane"/>
    <property type="evidence" value="ECO:0007669"/>
    <property type="project" value="UniProtKB-SubCell"/>
</dbReference>
<evidence type="ECO:0000256" key="1">
    <source>
        <dbReference type="ARBA" id="ARBA00004651"/>
    </source>
</evidence>
<keyword evidence="18" id="KW-0479">Metal-binding</keyword>
<keyword evidence="8 20" id="KW-0418">Kinase</keyword>
<keyword evidence="10 19" id="KW-1133">Transmembrane helix</keyword>
<evidence type="ECO:0000256" key="13">
    <source>
        <dbReference type="ARBA" id="ARBA00023209"/>
    </source>
</evidence>
<feature type="binding site" evidence="17">
    <location>
        <position position="27"/>
    </location>
    <ligand>
        <name>ATP</name>
        <dbReference type="ChEBI" id="CHEBI:30616"/>
    </ligand>
</feature>
<dbReference type="GO" id="GO:0016301">
    <property type="term" value="F:kinase activity"/>
    <property type="evidence" value="ECO:0007669"/>
    <property type="project" value="UniProtKB-KW"/>
</dbReference>
<keyword evidence="14" id="KW-1208">Phospholipid metabolism</keyword>
<evidence type="ECO:0000256" key="11">
    <source>
        <dbReference type="ARBA" id="ARBA00023098"/>
    </source>
</evidence>
<comment type="cofactor">
    <cofactor evidence="18">
        <name>Mg(2+)</name>
        <dbReference type="ChEBI" id="CHEBI:18420"/>
    </cofactor>
    <text evidence="18">Mn(2+), Zn(2+), Cd(2+) and Co(2+) support activity to lesser extents.</text>
</comment>
<organism evidence="20 21">
    <name type="scientific">Candidatus Galligastranaerophilus intestinavium</name>
    <dbReference type="NCBI Taxonomy" id="2840836"/>
    <lineage>
        <taxon>Bacteria</taxon>
        <taxon>Candidatus Galligastranaerophilus</taxon>
    </lineage>
</organism>
<keyword evidence="12 19" id="KW-0472">Membrane</keyword>
<dbReference type="InterPro" id="IPR036945">
    <property type="entry name" value="DAGK_sf"/>
</dbReference>
<evidence type="ECO:0000256" key="19">
    <source>
        <dbReference type="SAM" id="Phobius"/>
    </source>
</evidence>
<accession>A0A9D1JWT4</accession>
<evidence type="ECO:0000256" key="18">
    <source>
        <dbReference type="PIRSR" id="PIRSR600829-4"/>
    </source>
</evidence>